<dbReference type="PROSITE" id="PS51007">
    <property type="entry name" value="CYTC"/>
    <property type="match status" value="1"/>
</dbReference>
<dbReference type="InterPro" id="IPR016024">
    <property type="entry name" value="ARM-type_fold"/>
</dbReference>
<accession>A0A5C6FHA0</accession>
<sequence length="1158" mass="124697" precursor="true">MCQRNAFHPITLLCLAGLLGTSLAGDASGQNDLTDIPTPDPVAEAAAMRLHDGAQVQLFGGDPDIAKPIQMNFDSKGGLWISSSEVYPQIEPGQEANDKIVVLRDTDSDGVSDSATVFADGLLIPTGVLPDGPHAAYVAESTRLLYLEDTDGDGRADRRRVLLSGFGTEDTHHLIHTLRFGPDGCVYFNQSIYIHSHVDTLDGSRHLDGGGIWRYRPTTNELEIFCKGFINPWGHSFDTHGESFVTDGAFFEGINYTFPDAVFVTSPGASRWLAGMNPGSPKHCGLEILSGTHIPPEWAGSLVTSDFRSHRVCRFSIKPSASGYISRQQPEIITTPHVAFRPIDARMGPDGALYVADWYNPIIQHGEVDFRDPRRDRTHGRIWRVSFDGRPLDPWPDFSTATTGELITMLEDPSLAVAQFARQELWKRLSRDEASVMSAMRSWTAEKPSTRTNEWLWINEVAAETKPDEVVGELDRLSAIDPAYRRAALRSIWRQRLRMAPESAQRIHIEKVARSLTSDAEPTTRLEAVVSVGQLSGTEAMTSVLAATDHSIDANLDFAIWQSVRAIAETYAADHGGDSILDPIDWADRPAQLAYAVSAISSPAAAETALRFLQTQSADGEALGALVDAIAGAGDADQLGRLAKILLVDKKARSLALLAPLVDRTTRDKIIPAGIGPVLGDLVTNVDTLTSDSAWAETVTTVAAAWNVRALEDVLFDAIESGNDELRSQSVAALGALNSPTAIAKIRTLADSTHAATRIAAVAAMVKRNPGEAIGRIAAMLAAVSADDKVTAKQIGDWVAQLANRKEAASRLSSAIERVSIDADVARMVVGQVRAAGGNTSIEGALATAGKLQDASWKLSPEWSSSIIAKVQSTGSAERGEAIYRRAALQCVNCHAIGSAGSVVGPNLISLGGSAQLDYIVESLIDPSAKLKEGYTTLSVLTDDGQLINGIVIGKDDEAVRLRLADGKEVRIDADSIEQEKPGKSLMPAGLVDSLTESELVDLIAFMSALGRTAEFTVSTQSLLRSFETLVFSPEANRKLNRTSTDTVAGDDPDMLWRPMTATVNGTIPLSELDRFQQHKQTPPTSFIRFDVKLSDDGNVAVKLPAEGIDAWVDGKPTPIWELADLNLSAGQHRIVLAFDRSKLETAFGIELAGDVLP</sequence>
<evidence type="ECO:0000256" key="4">
    <source>
        <dbReference type="PROSITE-ProRule" id="PRU00433"/>
    </source>
</evidence>
<dbReference type="GO" id="GO:0046872">
    <property type="term" value="F:metal ion binding"/>
    <property type="evidence" value="ECO:0007669"/>
    <property type="project" value="UniProtKB-KW"/>
</dbReference>
<feature type="domain" description="Cytochrome c" evidence="6">
    <location>
        <begin position="875"/>
        <end position="1011"/>
    </location>
</feature>
<dbReference type="InterPro" id="IPR013427">
    <property type="entry name" value="Haem-bd_dom_put"/>
</dbReference>
<keyword evidence="5" id="KW-0732">Signal</keyword>
<dbReference type="RefSeq" id="WP_246114211.1">
    <property type="nucleotide sequence ID" value="NZ_SJPW01000001.1"/>
</dbReference>
<feature type="chain" id="PRO_5023004722" evidence="5">
    <location>
        <begin position="25"/>
        <end position="1158"/>
    </location>
</feature>
<dbReference type="NCBIfam" id="TIGR02604">
    <property type="entry name" value="Piru_Ver_Nterm"/>
    <property type="match status" value="1"/>
</dbReference>
<comment type="caution">
    <text evidence="7">The sequence shown here is derived from an EMBL/GenBank/DDBJ whole genome shotgun (WGS) entry which is preliminary data.</text>
</comment>
<dbReference type="AlphaFoldDB" id="A0A5C6FHA0"/>
<dbReference type="EMBL" id="SJPW01000001">
    <property type="protein sequence ID" value="TWU60245.1"/>
    <property type="molecule type" value="Genomic_DNA"/>
</dbReference>
<dbReference type="InterPro" id="IPR011042">
    <property type="entry name" value="6-blade_b-propeller_TolB-like"/>
</dbReference>
<dbReference type="InterPro" id="IPR055557">
    <property type="entry name" value="DUF7133"/>
</dbReference>
<dbReference type="GO" id="GO:0009055">
    <property type="term" value="F:electron transfer activity"/>
    <property type="evidence" value="ECO:0007669"/>
    <property type="project" value="InterPro"/>
</dbReference>
<evidence type="ECO:0000313" key="8">
    <source>
        <dbReference type="Proteomes" id="UP000318288"/>
    </source>
</evidence>
<dbReference type="Gene3D" id="1.10.760.10">
    <property type="entry name" value="Cytochrome c-like domain"/>
    <property type="match status" value="1"/>
</dbReference>
<dbReference type="SUPFAM" id="SSF46626">
    <property type="entry name" value="Cytochrome c"/>
    <property type="match status" value="1"/>
</dbReference>
<evidence type="ECO:0000313" key="7">
    <source>
        <dbReference type="EMBL" id="TWU60245.1"/>
    </source>
</evidence>
<keyword evidence="1 4" id="KW-0349">Heme</keyword>
<dbReference type="InterPro" id="IPR009056">
    <property type="entry name" value="Cyt_c-like_dom"/>
</dbReference>
<evidence type="ECO:0000256" key="3">
    <source>
        <dbReference type="ARBA" id="ARBA00023004"/>
    </source>
</evidence>
<evidence type="ECO:0000256" key="5">
    <source>
        <dbReference type="SAM" id="SignalP"/>
    </source>
</evidence>
<dbReference type="Proteomes" id="UP000318288">
    <property type="component" value="Unassembled WGS sequence"/>
</dbReference>
<organism evidence="7 8">
    <name type="scientific">Rubripirellula tenax</name>
    <dbReference type="NCBI Taxonomy" id="2528015"/>
    <lineage>
        <taxon>Bacteria</taxon>
        <taxon>Pseudomonadati</taxon>
        <taxon>Planctomycetota</taxon>
        <taxon>Planctomycetia</taxon>
        <taxon>Pirellulales</taxon>
        <taxon>Pirellulaceae</taxon>
        <taxon>Rubripirellula</taxon>
    </lineage>
</organism>
<keyword evidence="2 4" id="KW-0479">Metal-binding</keyword>
<dbReference type="NCBIfam" id="TIGR02603">
    <property type="entry name" value="CxxCH_TIGR02603"/>
    <property type="match status" value="1"/>
</dbReference>
<dbReference type="Gene3D" id="2.120.10.30">
    <property type="entry name" value="TolB, C-terminal domain"/>
    <property type="match status" value="1"/>
</dbReference>
<dbReference type="Pfam" id="PF23500">
    <property type="entry name" value="DUF7133"/>
    <property type="match status" value="1"/>
</dbReference>
<proteinExistence type="predicted"/>
<dbReference type="PANTHER" id="PTHR33546:SF1">
    <property type="entry name" value="LARGE, MULTIFUNCTIONAL SECRETED PROTEIN"/>
    <property type="match status" value="1"/>
</dbReference>
<dbReference type="GO" id="GO:0020037">
    <property type="term" value="F:heme binding"/>
    <property type="evidence" value="ECO:0007669"/>
    <property type="project" value="InterPro"/>
</dbReference>
<evidence type="ECO:0000256" key="1">
    <source>
        <dbReference type="ARBA" id="ARBA00022617"/>
    </source>
</evidence>
<evidence type="ECO:0000259" key="6">
    <source>
        <dbReference type="PROSITE" id="PS51007"/>
    </source>
</evidence>
<dbReference type="SUPFAM" id="SSF63829">
    <property type="entry name" value="Calcium-dependent phosphotriesterase"/>
    <property type="match status" value="1"/>
</dbReference>
<keyword evidence="8" id="KW-1185">Reference proteome</keyword>
<name>A0A5C6FHA0_9BACT</name>
<feature type="signal peptide" evidence="5">
    <location>
        <begin position="1"/>
        <end position="24"/>
    </location>
</feature>
<protein>
    <submittedName>
        <fullName evidence="7">Membrane bound L-sorbosone dehydrogenase</fullName>
    </submittedName>
</protein>
<gene>
    <name evidence="7" type="ORF">Poly51_05200</name>
</gene>
<dbReference type="InterPro" id="IPR036909">
    <property type="entry name" value="Cyt_c-like_dom_sf"/>
</dbReference>
<keyword evidence="3 4" id="KW-0408">Iron</keyword>
<dbReference type="PANTHER" id="PTHR33546">
    <property type="entry name" value="LARGE, MULTIFUNCTIONAL SECRETED PROTEIN-RELATED"/>
    <property type="match status" value="1"/>
</dbReference>
<dbReference type="SUPFAM" id="SSF48371">
    <property type="entry name" value="ARM repeat"/>
    <property type="match status" value="1"/>
</dbReference>
<dbReference type="InterPro" id="IPR013428">
    <property type="entry name" value="Membrane-bound_put_N"/>
</dbReference>
<evidence type="ECO:0000256" key="2">
    <source>
        <dbReference type="ARBA" id="ARBA00022723"/>
    </source>
</evidence>
<reference evidence="7 8" key="1">
    <citation type="submission" date="2019-02" db="EMBL/GenBank/DDBJ databases">
        <title>Deep-cultivation of Planctomycetes and their phenomic and genomic characterization uncovers novel biology.</title>
        <authorList>
            <person name="Wiegand S."/>
            <person name="Jogler M."/>
            <person name="Boedeker C."/>
            <person name="Pinto D."/>
            <person name="Vollmers J."/>
            <person name="Rivas-Marin E."/>
            <person name="Kohn T."/>
            <person name="Peeters S.H."/>
            <person name="Heuer A."/>
            <person name="Rast P."/>
            <person name="Oberbeckmann S."/>
            <person name="Bunk B."/>
            <person name="Jeske O."/>
            <person name="Meyerdierks A."/>
            <person name="Storesund J.E."/>
            <person name="Kallscheuer N."/>
            <person name="Luecker S."/>
            <person name="Lage O.M."/>
            <person name="Pohl T."/>
            <person name="Merkel B.J."/>
            <person name="Hornburger P."/>
            <person name="Mueller R.-W."/>
            <person name="Bruemmer F."/>
            <person name="Labrenz M."/>
            <person name="Spormann A.M."/>
            <person name="Op Den Camp H."/>
            <person name="Overmann J."/>
            <person name="Amann R."/>
            <person name="Jetten M.S.M."/>
            <person name="Mascher T."/>
            <person name="Medema M.H."/>
            <person name="Devos D.P."/>
            <person name="Kaster A.-K."/>
            <person name="Ovreas L."/>
            <person name="Rohde M."/>
            <person name="Galperin M.Y."/>
            <person name="Jogler C."/>
        </authorList>
    </citation>
    <scope>NUCLEOTIDE SEQUENCE [LARGE SCALE GENOMIC DNA]</scope>
    <source>
        <strain evidence="7 8">Poly51</strain>
    </source>
</reference>